<keyword evidence="3" id="KW-0677">Repeat</keyword>
<evidence type="ECO:0000313" key="8">
    <source>
        <dbReference type="Proteomes" id="UP000261360"/>
    </source>
</evidence>
<dbReference type="GeneTree" id="ENSGT00940000157828"/>
<dbReference type="SUPFAM" id="SSF57610">
    <property type="entry name" value="Thyroglobulin type-1 domain"/>
    <property type="match status" value="1"/>
</dbReference>
<dbReference type="InterPro" id="IPR051950">
    <property type="entry name" value="Dev_reg/Prot_inhib"/>
</dbReference>
<protein>
    <recommendedName>
        <fullName evidence="6">Thyroglobulin type-1 domain-containing protein</fullName>
    </recommendedName>
</protein>
<dbReference type="Gene3D" id="4.10.800.10">
    <property type="entry name" value="Thyroglobulin type-1"/>
    <property type="match status" value="1"/>
</dbReference>
<dbReference type="PROSITE" id="PS00484">
    <property type="entry name" value="THYROGLOBULIN_1_1"/>
    <property type="match status" value="1"/>
</dbReference>
<keyword evidence="4 5" id="KW-1015">Disulfide bond</keyword>
<dbReference type="InterPro" id="IPR036857">
    <property type="entry name" value="Thyroglobulin_1_sf"/>
</dbReference>
<dbReference type="InterPro" id="IPR000716">
    <property type="entry name" value="Thyroglobulin_1"/>
</dbReference>
<dbReference type="CDD" id="cd00191">
    <property type="entry name" value="TY"/>
    <property type="match status" value="1"/>
</dbReference>
<dbReference type="SMART" id="SM00211">
    <property type="entry name" value="TY"/>
    <property type="match status" value="1"/>
</dbReference>
<evidence type="ECO:0000256" key="5">
    <source>
        <dbReference type="PROSITE-ProRule" id="PRU00500"/>
    </source>
</evidence>
<dbReference type="STRING" id="1841481.ENSSLDP00000007230"/>
<evidence type="ECO:0000259" key="6">
    <source>
        <dbReference type="PROSITE" id="PS51162"/>
    </source>
</evidence>
<dbReference type="Proteomes" id="UP000261360">
    <property type="component" value="Unplaced"/>
</dbReference>
<reference evidence="7" key="2">
    <citation type="submission" date="2025-09" db="UniProtKB">
        <authorList>
            <consortium name="Ensembl"/>
        </authorList>
    </citation>
    <scope>IDENTIFICATION</scope>
</reference>
<dbReference type="PANTHER" id="PTHR12352">
    <property type="entry name" value="SECRETED MODULAR CALCIUM-BINDING PROTEIN"/>
    <property type="match status" value="1"/>
</dbReference>
<accession>A0A3B4WTJ8</accession>
<feature type="domain" description="Thyroglobulin type-1" evidence="6">
    <location>
        <begin position="68"/>
        <end position="161"/>
    </location>
</feature>
<evidence type="ECO:0000256" key="1">
    <source>
        <dbReference type="ARBA" id="ARBA00004613"/>
    </source>
</evidence>
<evidence type="ECO:0000313" key="7">
    <source>
        <dbReference type="Ensembl" id="ENSSLDP00000007230.1"/>
    </source>
</evidence>
<keyword evidence="8" id="KW-1185">Reference proteome</keyword>
<reference evidence="7" key="1">
    <citation type="submission" date="2025-08" db="UniProtKB">
        <authorList>
            <consortium name="Ensembl"/>
        </authorList>
    </citation>
    <scope>IDENTIFICATION</scope>
</reference>
<feature type="disulfide bond" evidence="5">
    <location>
        <begin position="130"/>
        <end position="137"/>
    </location>
</feature>
<comment type="caution">
    <text evidence="5">Lacks conserved residue(s) required for the propagation of feature annotation.</text>
</comment>
<dbReference type="GO" id="GO:0005615">
    <property type="term" value="C:extracellular space"/>
    <property type="evidence" value="ECO:0007669"/>
    <property type="project" value="TreeGrafter"/>
</dbReference>
<evidence type="ECO:0000256" key="4">
    <source>
        <dbReference type="ARBA" id="ARBA00023157"/>
    </source>
</evidence>
<comment type="subcellular location">
    <subcellularLocation>
        <location evidence="1">Secreted</location>
    </subcellularLocation>
</comment>
<dbReference type="PROSITE" id="PS51162">
    <property type="entry name" value="THYROGLOBULIN_1_2"/>
    <property type="match status" value="1"/>
</dbReference>
<dbReference type="Pfam" id="PF00086">
    <property type="entry name" value="Thyroglobulin_1"/>
    <property type="match status" value="1"/>
</dbReference>
<name>A0A3B4WTJ8_SERLL</name>
<dbReference type="PANTHER" id="PTHR12352:SF25">
    <property type="entry name" value="SPARC_OSTEONECTIN, CWCV AND KAZAL LIKE DOMAINS PROTEOGLYCAN 1"/>
    <property type="match status" value="1"/>
</dbReference>
<sequence>IFFLVLKKQHLLMSHRHCTCKSRDSRITNIMTKAESTQKRQSSHKQMHSQNSRLLQFVTRVPCLFFSDSPCKAELSSINKKQAGKKLLGETHTHARTHAHTHSHTQTGVTLTHCYLPSCDEEGYYRSHQCHSSSGQCWCVDRYGNEVAGSRTHGPNKEMQCDLQL</sequence>
<evidence type="ECO:0000256" key="2">
    <source>
        <dbReference type="ARBA" id="ARBA00022525"/>
    </source>
</evidence>
<dbReference type="Ensembl" id="ENSSLDT00000007459.1">
    <property type="protein sequence ID" value="ENSSLDP00000007230.1"/>
    <property type="gene ID" value="ENSSLDG00000005740.1"/>
</dbReference>
<dbReference type="GO" id="GO:0035592">
    <property type="term" value="P:establishment of protein localization to extracellular region"/>
    <property type="evidence" value="ECO:0007669"/>
    <property type="project" value="TreeGrafter"/>
</dbReference>
<keyword evidence="2" id="KW-0964">Secreted</keyword>
<proteinExistence type="predicted"/>
<organism evidence="7 8">
    <name type="scientific">Seriola lalandi dorsalis</name>
    <dbReference type="NCBI Taxonomy" id="1841481"/>
    <lineage>
        <taxon>Eukaryota</taxon>
        <taxon>Metazoa</taxon>
        <taxon>Chordata</taxon>
        <taxon>Craniata</taxon>
        <taxon>Vertebrata</taxon>
        <taxon>Euteleostomi</taxon>
        <taxon>Actinopterygii</taxon>
        <taxon>Neopterygii</taxon>
        <taxon>Teleostei</taxon>
        <taxon>Neoteleostei</taxon>
        <taxon>Acanthomorphata</taxon>
        <taxon>Carangaria</taxon>
        <taxon>Carangiformes</taxon>
        <taxon>Carangidae</taxon>
        <taxon>Seriola</taxon>
    </lineage>
</organism>
<dbReference type="AlphaFoldDB" id="A0A3B4WTJ8"/>
<evidence type="ECO:0000256" key="3">
    <source>
        <dbReference type="ARBA" id="ARBA00022737"/>
    </source>
</evidence>